<evidence type="ECO:0000313" key="3">
    <source>
        <dbReference type="Proteomes" id="UP000183114"/>
    </source>
</evidence>
<reference evidence="2 3" key="1">
    <citation type="submission" date="2016-10" db="EMBL/GenBank/DDBJ databases">
        <authorList>
            <person name="de Groot N.N."/>
        </authorList>
    </citation>
    <scope>NUCLEOTIDE SEQUENCE [LARGE SCALE GENOMIC DNA]</scope>
    <source>
        <strain evidence="2 3">BS3655</strain>
    </source>
</reference>
<dbReference type="Proteomes" id="UP000183114">
    <property type="component" value="Unassembled WGS sequence"/>
</dbReference>
<evidence type="ECO:0000313" key="2">
    <source>
        <dbReference type="EMBL" id="SEB83980.1"/>
    </source>
</evidence>
<feature type="compositionally biased region" description="Low complexity" evidence="1">
    <location>
        <begin position="606"/>
        <end position="616"/>
    </location>
</feature>
<feature type="compositionally biased region" description="Basic and acidic residues" evidence="1">
    <location>
        <begin position="365"/>
        <end position="375"/>
    </location>
</feature>
<dbReference type="EMBL" id="FNTF01000002">
    <property type="protein sequence ID" value="SEB83980.1"/>
    <property type="molecule type" value="Genomic_DNA"/>
</dbReference>
<gene>
    <name evidence="2" type="ORF">SAMN04490185_0327</name>
</gene>
<name>A0A1H4MLG6_9PSED</name>
<feature type="region of interest" description="Disordered" evidence="1">
    <location>
        <begin position="591"/>
        <end position="634"/>
    </location>
</feature>
<accession>A0A1H4MLG6</accession>
<dbReference type="RefSeq" id="WP_139273348.1">
    <property type="nucleotide sequence ID" value="NZ_FNTF01000002.1"/>
</dbReference>
<evidence type="ECO:0000256" key="1">
    <source>
        <dbReference type="SAM" id="MobiDB-lite"/>
    </source>
</evidence>
<sequence>MAPKPPISSIPKINLPELPTTTPPRLQADASLPGTRVNTGLESMQPAAGWPDGTSHAPGLTPGLLPDAQQPIQTQAVATSTVPTRALGNDPLNGFRVSVYSANMLPAPNDAGLRIHAQRMYVDIPGNGTVQVSYDAGTNTYRAQRRFEVTPSGPVLHLNNDGKSWSLNPPAPPPVNMSTTAIAPRIYLDSTHYVWNPDATNLQGYVVLHRKRGLDAHVGPETHMAFQDDNGSFVKVEPGSTPIDQPAAKLAAWTDRDLWDMYDLSGSDITRFRDEVTVTGMKPQWASIRQERLQKSYLLDELRRWLAPHMNRDEFNRRMEPLNYSVEQWAAQLDRVSLDSVARRQREVHKRKLDNPQAQTGAEAQRPRLADEQSPRADSPAVPDYITKSVEYGALRDQLIEQLRSLTSTGPAAKSREEITRQIQPYNLSTRQLSRLVSDVQAQGRIPQWAEDLRHSSMDETNPHRFDEVYEELLPEILHLRNQSTGNISFSDNFTRPYLNALLTKAGYQRNKYNCLYRTDIPAMFRGDDRNPFEFFEDHMRPRQKHGVGSTTQKAVSATFSLSEAYVHARSAPEVEALLYDTQHHKYPGELIDYSGTRRYEERGKSSSSSDESSSSSDEDDSSSSSDEDSSGNPLLRFHDKHYIAKRQNQRIGFTYLLDTRNIEVVPGEENLAFNAYARTEKKPGEKIWFPDDSYEGHISMSARGLSADRIWLINSSGTRAAKINDICALYLSQPESARHSPRAGRPIEERTWSGDDNDWEYDDLIDQAANLGKPVIKLPDGEIYSNDIVFP</sequence>
<feature type="region of interest" description="Disordered" evidence="1">
    <location>
        <begin position="347"/>
        <end position="382"/>
    </location>
</feature>
<organism evidence="2 3">
    <name type="scientific">Pseudomonas frederiksbergensis</name>
    <dbReference type="NCBI Taxonomy" id="104087"/>
    <lineage>
        <taxon>Bacteria</taxon>
        <taxon>Pseudomonadati</taxon>
        <taxon>Pseudomonadota</taxon>
        <taxon>Gammaproteobacteria</taxon>
        <taxon>Pseudomonadales</taxon>
        <taxon>Pseudomonadaceae</taxon>
        <taxon>Pseudomonas</taxon>
    </lineage>
</organism>
<feature type="compositionally biased region" description="Acidic residues" evidence="1">
    <location>
        <begin position="617"/>
        <end position="630"/>
    </location>
</feature>
<dbReference type="AlphaFoldDB" id="A0A1H4MLG6"/>
<proteinExistence type="predicted"/>
<protein>
    <submittedName>
        <fullName evidence="2">Uncharacterized protein</fullName>
    </submittedName>
</protein>
<feature type="compositionally biased region" description="Basic and acidic residues" evidence="1">
    <location>
        <begin position="596"/>
        <end position="605"/>
    </location>
</feature>
<feature type="region of interest" description="Disordered" evidence="1">
    <location>
        <begin position="1"/>
        <end position="67"/>
    </location>
</feature>
<feature type="compositionally biased region" description="Low complexity" evidence="1">
    <location>
        <begin position="9"/>
        <end position="24"/>
    </location>
</feature>